<organism evidence="12 13">
    <name type="scientific">Marivirga aurantiaca</name>
    <dbReference type="NCBI Taxonomy" id="2802615"/>
    <lineage>
        <taxon>Bacteria</taxon>
        <taxon>Pseudomonadati</taxon>
        <taxon>Bacteroidota</taxon>
        <taxon>Cytophagia</taxon>
        <taxon>Cytophagales</taxon>
        <taxon>Marivirgaceae</taxon>
        <taxon>Marivirga</taxon>
    </lineage>
</organism>
<dbReference type="AlphaFoldDB" id="A0A935C6S7"/>
<dbReference type="SUPFAM" id="SSF52402">
    <property type="entry name" value="Adenine nucleotide alpha hydrolases-like"/>
    <property type="match status" value="1"/>
</dbReference>
<dbReference type="SUPFAM" id="SSF56235">
    <property type="entry name" value="N-terminal nucleophile aminohydrolases (Ntn hydrolases)"/>
    <property type="match status" value="1"/>
</dbReference>
<name>A0A935C6S7_9BACT</name>
<comment type="similarity">
    <text evidence="2">Belongs to the asparagine synthetase family.</text>
</comment>
<evidence type="ECO:0000259" key="11">
    <source>
        <dbReference type="PROSITE" id="PS51278"/>
    </source>
</evidence>
<sequence length="627" mass="72724">MCGIAGFIDFTKVTANKDYLRAITDTLAKRGPDGAGYQLIDNQYARIGFGHRRLSIIDLSDNAKQPMFNKKHQSWITFNGEIYNHERLKYELLPQEEFISTSDTEVLLKLLDEFGTESLQSVSGMFAFAYYKESENKVLLARDPLGVKPLYYSFENDVFQFGSELKPFHLATYFQLKIDHEAVHEYLKLGYINAPRSIYKNVKKLSPGSYIEINLANQAITEKKYWHIYNAYQTQNTKDDQDIFEAFKKVADEAFSNRLVADVEVSSFLSGGIDSSLVTAVVKKYNPTLNTYTIGFKDEKFDESSYAKKIASSLQLINKTKILEERDFLNYVNYLPEVYDEPLADNSCIPTMILCEFASQNVKVALSSDGGDEAFFGYNKFIFIKKIRDNYSNSWVRKSIMAILWLSLPFVKIFDGLIYNFYSRVLKLRDIFRAKTYVGALKAYETVFTPQEISKLTGIKLADIQSEEDSLPNDITSLMPYTYQYYLPSILTKVDRASMFFSLEVRDPMLDKNFVEFAAQVPFHLKYHQQKSKILLKQYLAEFINPDVFERPKKGFNIPVYKWMRGELNLEWKELLQSAKWAELGISNPKEIFKLDKKLSKGQAINADKLWNIYVLLKWHKYWHHES</sequence>
<evidence type="ECO:0000256" key="8">
    <source>
        <dbReference type="PIRSR" id="PIRSR001589-1"/>
    </source>
</evidence>
<dbReference type="Gene3D" id="3.40.50.620">
    <property type="entry name" value="HUPs"/>
    <property type="match status" value="1"/>
</dbReference>
<comment type="pathway">
    <text evidence="1">Amino-acid biosynthesis; L-asparagine biosynthesis; L-asparagine from L-aspartate (L-Gln route): step 1/1.</text>
</comment>
<protein>
    <recommendedName>
        <fullName evidence="3">asparagine synthase (glutamine-hydrolyzing)</fullName>
        <ecNumber evidence="3">6.3.5.4</ecNumber>
    </recommendedName>
</protein>
<evidence type="ECO:0000256" key="4">
    <source>
        <dbReference type="ARBA" id="ARBA00022741"/>
    </source>
</evidence>
<dbReference type="InterPro" id="IPR051786">
    <property type="entry name" value="ASN_synthetase/amidase"/>
</dbReference>
<comment type="catalytic activity">
    <reaction evidence="7">
        <text>L-aspartate + L-glutamine + ATP + H2O = L-asparagine + L-glutamate + AMP + diphosphate + H(+)</text>
        <dbReference type="Rhea" id="RHEA:12228"/>
        <dbReference type="ChEBI" id="CHEBI:15377"/>
        <dbReference type="ChEBI" id="CHEBI:15378"/>
        <dbReference type="ChEBI" id="CHEBI:29985"/>
        <dbReference type="ChEBI" id="CHEBI:29991"/>
        <dbReference type="ChEBI" id="CHEBI:30616"/>
        <dbReference type="ChEBI" id="CHEBI:33019"/>
        <dbReference type="ChEBI" id="CHEBI:58048"/>
        <dbReference type="ChEBI" id="CHEBI:58359"/>
        <dbReference type="ChEBI" id="CHEBI:456215"/>
        <dbReference type="EC" id="6.3.5.4"/>
    </reaction>
</comment>
<keyword evidence="6 8" id="KW-0315">Glutamine amidotransferase</keyword>
<evidence type="ECO:0000256" key="1">
    <source>
        <dbReference type="ARBA" id="ARBA00005187"/>
    </source>
</evidence>
<dbReference type="GO" id="GO:0005829">
    <property type="term" value="C:cytosol"/>
    <property type="evidence" value="ECO:0007669"/>
    <property type="project" value="TreeGrafter"/>
</dbReference>
<feature type="binding site" evidence="9">
    <location>
        <position position="294"/>
    </location>
    <ligand>
        <name>ATP</name>
        <dbReference type="ChEBI" id="CHEBI:30616"/>
    </ligand>
</feature>
<feature type="site" description="Important for beta-aspartyl-AMP intermediate formation" evidence="10">
    <location>
        <position position="369"/>
    </location>
</feature>
<evidence type="ECO:0000313" key="12">
    <source>
        <dbReference type="EMBL" id="MBK6264534.1"/>
    </source>
</evidence>
<dbReference type="NCBIfam" id="TIGR01536">
    <property type="entry name" value="asn_synth_AEB"/>
    <property type="match status" value="1"/>
</dbReference>
<evidence type="ECO:0000313" key="13">
    <source>
        <dbReference type="Proteomes" id="UP000611723"/>
    </source>
</evidence>
<dbReference type="InterPro" id="IPR029055">
    <property type="entry name" value="Ntn_hydrolases_N"/>
</dbReference>
<dbReference type="GO" id="GO:0006529">
    <property type="term" value="P:asparagine biosynthetic process"/>
    <property type="evidence" value="ECO:0007669"/>
    <property type="project" value="UniProtKB-KW"/>
</dbReference>
<dbReference type="EMBL" id="JAEQBW010000002">
    <property type="protein sequence ID" value="MBK6264534.1"/>
    <property type="molecule type" value="Genomic_DNA"/>
</dbReference>
<evidence type="ECO:0000256" key="6">
    <source>
        <dbReference type="ARBA" id="ARBA00022962"/>
    </source>
</evidence>
<keyword evidence="12" id="KW-0436">Ligase</keyword>
<dbReference type="GO" id="GO:0004066">
    <property type="term" value="F:asparagine synthase (glutamine-hydrolyzing) activity"/>
    <property type="evidence" value="ECO:0007669"/>
    <property type="project" value="UniProtKB-EC"/>
</dbReference>
<dbReference type="RefSeq" id="WP_201430225.1">
    <property type="nucleotide sequence ID" value="NZ_JAEQBW010000002.1"/>
</dbReference>
<accession>A0A935C6S7</accession>
<evidence type="ECO:0000256" key="9">
    <source>
        <dbReference type="PIRSR" id="PIRSR001589-2"/>
    </source>
</evidence>
<feature type="domain" description="Glutamine amidotransferase type-2" evidence="11">
    <location>
        <begin position="2"/>
        <end position="216"/>
    </location>
</feature>
<keyword evidence="8" id="KW-0061">Asparagine biosynthesis</keyword>
<dbReference type="InterPro" id="IPR014729">
    <property type="entry name" value="Rossmann-like_a/b/a_fold"/>
</dbReference>
<keyword evidence="4 9" id="KW-0547">Nucleotide-binding</keyword>
<evidence type="ECO:0000256" key="3">
    <source>
        <dbReference type="ARBA" id="ARBA00012737"/>
    </source>
</evidence>
<dbReference type="InterPro" id="IPR033738">
    <property type="entry name" value="AsnB_N"/>
</dbReference>
<dbReference type="EC" id="6.3.5.4" evidence="3"/>
<dbReference type="Pfam" id="PF00733">
    <property type="entry name" value="Asn_synthase"/>
    <property type="match status" value="1"/>
</dbReference>
<evidence type="ECO:0000256" key="5">
    <source>
        <dbReference type="ARBA" id="ARBA00022840"/>
    </source>
</evidence>
<dbReference type="GO" id="GO:0005524">
    <property type="term" value="F:ATP binding"/>
    <property type="evidence" value="ECO:0007669"/>
    <property type="project" value="UniProtKB-KW"/>
</dbReference>
<evidence type="ECO:0000256" key="2">
    <source>
        <dbReference type="ARBA" id="ARBA00005752"/>
    </source>
</evidence>
<dbReference type="InterPro" id="IPR006426">
    <property type="entry name" value="Asn_synth_AEB"/>
</dbReference>
<feature type="binding site" evidence="9">
    <location>
        <position position="103"/>
    </location>
    <ligand>
        <name>L-glutamine</name>
        <dbReference type="ChEBI" id="CHEBI:58359"/>
    </ligand>
</feature>
<dbReference type="PIRSF" id="PIRSF001589">
    <property type="entry name" value="Asn_synthetase_glu-h"/>
    <property type="match status" value="1"/>
</dbReference>
<keyword evidence="5 9" id="KW-0067">ATP-binding</keyword>
<dbReference type="Gene3D" id="3.60.20.10">
    <property type="entry name" value="Glutamine Phosphoribosylpyrophosphate, subunit 1, domain 1"/>
    <property type="match status" value="1"/>
</dbReference>
<comment type="caution">
    <text evidence="12">The sequence shown here is derived from an EMBL/GenBank/DDBJ whole genome shotgun (WGS) entry which is preliminary data.</text>
</comment>
<reference evidence="12" key="1">
    <citation type="submission" date="2021-01" db="EMBL/GenBank/DDBJ databases">
        <title>Marivirga aurantiaca sp. nov., isolated from intertidal surface sediments.</title>
        <authorList>
            <person name="Zhang M."/>
        </authorList>
    </citation>
    <scope>NUCLEOTIDE SEQUENCE</scope>
    <source>
        <strain evidence="12">S37H4</strain>
    </source>
</reference>
<gene>
    <name evidence="12" type="primary">asnB</name>
    <name evidence="12" type="ORF">JKA74_05745</name>
</gene>
<proteinExistence type="inferred from homology"/>
<dbReference type="Pfam" id="PF13537">
    <property type="entry name" value="GATase_7"/>
    <property type="match status" value="1"/>
</dbReference>
<dbReference type="InterPro" id="IPR017932">
    <property type="entry name" value="GATase_2_dom"/>
</dbReference>
<dbReference type="PANTHER" id="PTHR43284">
    <property type="entry name" value="ASPARAGINE SYNTHETASE (GLUTAMINE-HYDROLYZING)"/>
    <property type="match status" value="1"/>
</dbReference>
<keyword evidence="8" id="KW-0028">Amino-acid biosynthesis</keyword>
<evidence type="ECO:0000256" key="7">
    <source>
        <dbReference type="ARBA" id="ARBA00048741"/>
    </source>
</evidence>
<dbReference type="CDD" id="cd01991">
    <property type="entry name" value="Asn_synthase_B_C"/>
    <property type="match status" value="1"/>
</dbReference>
<feature type="active site" description="For GATase activity" evidence="8">
    <location>
        <position position="2"/>
    </location>
</feature>
<dbReference type="CDD" id="cd00712">
    <property type="entry name" value="AsnB"/>
    <property type="match status" value="1"/>
</dbReference>
<dbReference type="InterPro" id="IPR001962">
    <property type="entry name" value="Asn_synthase"/>
</dbReference>
<dbReference type="PROSITE" id="PS51278">
    <property type="entry name" value="GATASE_TYPE_2"/>
    <property type="match status" value="1"/>
</dbReference>
<dbReference type="Proteomes" id="UP000611723">
    <property type="component" value="Unassembled WGS sequence"/>
</dbReference>
<evidence type="ECO:0000256" key="10">
    <source>
        <dbReference type="PIRSR" id="PIRSR001589-3"/>
    </source>
</evidence>
<dbReference type="PANTHER" id="PTHR43284:SF1">
    <property type="entry name" value="ASPARAGINE SYNTHETASE"/>
    <property type="match status" value="1"/>
</dbReference>
<keyword evidence="13" id="KW-1185">Reference proteome</keyword>